<name>A0A931FC73_9ACTN</name>
<protein>
    <submittedName>
        <fullName evidence="3">Uncharacterized protein</fullName>
    </submittedName>
</protein>
<dbReference type="EMBL" id="JADPRT010000003">
    <property type="protein sequence ID" value="MBF9068178.1"/>
    <property type="molecule type" value="Genomic_DNA"/>
</dbReference>
<keyword evidence="2" id="KW-0472">Membrane</keyword>
<feature type="region of interest" description="Disordered" evidence="1">
    <location>
        <begin position="47"/>
        <end position="70"/>
    </location>
</feature>
<dbReference type="Proteomes" id="UP000657385">
    <property type="component" value="Unassembled WGS sequence"/>
</dbReference>
<feature type="transmembrane region" description="Helical" evidence="2">
    <location>
        <begin position="6"/>
        <end position="27"/>
    </location>
</feature>
<evidence type="ECO:0000256" key="1">
    <source>
        <dbReference type="SAM" id="MobiDB-lite"/>
    </source>
</evidence>
<evidence type="ECO:0000313" key="4">
    <source>
        <dbReference type="Proteomes" id="UP000657385"/>
    </source>
</evidence>
<organism evidence="3 4">
    <name type="scientific">Streptacidiphilus fuscans</name>
    <dbReference type="NCBI Taxonomy" id="2789292"/>
    <lineage>
        <taxon>Bacteria</taxon>
        <taxon>Bacillati</taxon>
        <taxon>Actinomycetota</taxon>
        <taxon>Actinomycetes</taxon>
        <taxon>Kitasatosporales</taxon>
        <taxon>Streptomycetaceae</taxon>
        <taxon>Streptacidiphilus</taxon>
    </lineage>
</organism>
<keyword evidence="4" id="KW-1185">Reference proteome</keyword>
<accession>A0A931FC73</accession>
<dbReference type="AlphaFoldDB" id="A0A931FC73"/>
<gene>
    <name evidence="3" type="ORF">I2501_09020</name>
</gene>
<evidence type="ECO:0000256" key="2">
    <source>
        <dbReference type="SAM" id="Phobius"/>
    </source>
</evidence>
<keyword evidence="2" id="KW-0812">Transmembrane</keyword>
<comment type="caution">
    <text evidence="3">The sequence shown here is derived from an EMBL/GenBank/DDBJ whole genome shotgun (WGS) entry which is preliminary data.</text>
</comment>
<proteinExistence type="predicted"/>
<dbReference type="RefSeq" id="WP_196193336.1">
    <property type="nucleotide sequence ID" value="NZ_JADPRT010000003.1"/>
</dbReference>
<sequence length="81" mass="8515">MNAETIAAVVVFGPSILLGGALGVGILTGQSRRRYLRGALAVCREMNAADHHQPTPPQPEGGEAAPEQLADVIPFRVRRAA</sequence>
<evidence type="ECO:0000313" key="3">
    <source>
        <dbReference type="EMBL" id="MBF9068178.1"/>
    </source>
</evidence>
<keyword evidence="2" id="KW-1133">Transmembrane helix</keyword>
<reference evidence="3" key="1">
    <citation type="submission" date="2020-11" db="EMBL/GenBank/DDBJ databases">
        <title>Isolation and identification of active actinomycetes.</title>
        <authorList>
            <person name="Yu B."/>
        </authorList>
    </citation>
    <scope>NUCLEOTIDE SEQUENCE</scope>
    <source>
        <strain evidence="3">NEAU-YB345</strain>
    </source>
</reference>